<evidence type="ECO:0000313" key="5">
    <source>
        <dbReference type="Proteomes" id="UP000887574"/>
    </source>
</evidence>
<keyword evidence="3" id="KW-1133">Transmembrane helix</keyword>
<evidence type="ECO:0000256" key="2">
    <source>
        <dbReference type="SAM" id="MobiDB-lite"/>
    </source>
</evidence>
<feature type="transmembrane region" description="Helical" evidence="3">
    <location>
        <begin position="96"/>
        <end position="114"/>
    </location>
</feature>
<keyword evidence="3" id="KW-0812">Transmembrane</keyword>
<dbReference type="InterPro" id="IPR036734">
    <property type="entry name" value="Neur_chan_lig-bd_sf"/>
</dbReference>
<dbReference type="InterPro" id="IPR038050">
    <property type="entry name" value="Neuro_actylchol_rec"/>
</dbReference>
<keyword evidence="5" id="KW-1185">Reference proteome</keyword>
<sequence>MDGSKLLLYPMNNATNLELYVRNTEWELIDFAVKMYEKVYDCCPYPFPDITYFVALKRSPSYYIFSLIIPSAFITVVTIVGFFTPHSTTGENTEKVSTAVTALLSMTIIIMMVSDEVPATSEHIPLIGKYYIGLIFIIFIAAFTTTLTLAFQMRGNAGARMSNRMKYFLFERVAKSILGTWIFTIQITNKRSIRRFRIRSATPSLIDQQQKTANECASRRIIHRRHHNERDSDAQSNEQLTELSPYSTSATAAPTTDIDNNKTTYVFENNYCQQHQNNTSVPDKATSNNVPHTNSAKTVQTSSMNGPASRYNNVGIQHSSRGINANNFLFGGEKRARIVKMDDLLEMETQWKTR</sequence>
<dbReference type="InterPro" id="IPR036719">
    <property type="entry name" value="Neuro-gated_channel_TM_sf"/>
</dbReference>
<comment type="subcellular location">
    <subcellularLocation>
        <location evidence="1">Membrane</location>
        <topology evidence="1">Multi-pass membrane protein</topology>
    </subcellularLocation>
</comment>
<feature type="domain" description="Neurotransmitter-gated ion-channel transmembrane" evidence="4">
    <location>
        <begin position="67"/>
        <end position="280"/>
    </location>
</feature>
<dbReference type="WBParaSite" id="jg4450">
    <property type="protein sequence ID" value="jg4450"/>
    <property type="gene ID" value="jg4450"/>
</dbReference>
<protein>
    <submittedName>
        <fullName evidence="6">Neurotransmitter-gated ion-channel transmembrane domain-containing protein</fullName>
    </submittedName>
</protein>
<keyword evidence="3" id="KW-0472">Membrane</keyword>
<dbReference type="CDD" id="cd19051">
    <property type="entry name" value="LGIC_TM_cation"/>
    <property type="match status" value="1"/>
</dbReference>
<name>A0A915EB17_9BILA</name>
<feature type="transmembrane region" description="Helical" evidence="3">
    <location>
        <begin position="130"/>
        <end position="151"/>
    </location>
</feature>
<dbReference type="InterPro" id="IPR006201">
    <property type="entry name" value="Neur_channel"/>
</dbReference>
<dbReference type="GO" id="GO:0005230">
    <property type="term" value="F:extracellular ligand-gated monoatomic ion channel activity"/>
    <property type="evidence" value="ECO:0007669"/>
    <property type="project" value="InterPro"/>
</dbReference>
<dbReference type="InterPro" id="IPR006029">
    <property type="entry name" value="Neurotrans-gated_channel_TM"/>
</dbReference>
<accession>A0A915EB17</accession>
<dbReference type="Pfam" id="PF02932">
    <property type="entry name" value="Neur_chan_memb"/>
    <property type="match status" value="1"/>
</dbReference>
<feature type="transmembrane region" description="Helical" evidence="3">
    <location>
        <begin position="62"/>
        <end position="84"/>
    </location>
</feature>
<dbReference type="SUPFAM" id="SSF90112">
    <property type="entry name" value="Neurotransmitter-gated ion-channel transmembrane pore"/>
    <property type="match status" value="1"/>
</dbReference>
<dbReference type="Proteomes" id="UP000887574">
    <property type="component" value="Unplaced"/>
</dbReference>
<feature type="region of interest" description="Disordered" evidence="2">
    <location>
        <begin position="223"/>
        <end position="258"/>
    </location>
</feature>
<dbReference type="PANTHER" id="PTHR18945">
    <property type="entry name" value="NEUROTRANSMITTER GATED ION CHANNEL"/>
    <property type="match status" value="1"/>
</dbReference>
<dbReference type="GO" id="GO:0004888">
    <property type="term" value="F:transmembrane signaling receptor activity"/>
    <property type="evidence" value="ECO:0007669"/>
    <property type="project" value="InterPro"/>
</dbReference>
<dbReference type="Gene3D" id="1.20.58.390">
    <property type="entry name" value="Neurotransmitter-gated ion-channel transmembrane domain"/>
    <property type="match status" value="1"/>
</dbReference>
<proteinExistence type="predicted"/>
<evidence type="ECO:0000313" key="6">
    <source>
        <dbReference type="WBParaSite" id="jg4450"/>
    </source>
</evidence>
<organism evidence="5 6">
    <name type="scientific">Ditylenchus dipsaci</name>
    <dbReference type="NCBI Taxonomy" id="166011"/>
    <lineage>
        <taxon>Eukaryota</taxon>
        <taxon>Metazoa</taxon>
        <taxon>Ecdysozoa</taxon>
        <taxon>Nematoda</taxon>
        <taxon>Chromadorea</taxon>
        <taxon>Rhabditida</taxon>
        <taxon>Tylenchina</taxon>
        <taxon>Tylenchomorpha</taxon>
        <taxon>Sphaerularioidea</taxon>
        <taxon>Anguinidae</taxon>
        <taxon>Anguininae</taxon>
        <taxon>Ditylenchus</taxon>
    </lineage>
</organism>
<dbReference type="AlphaFoldDB" id="A0A915EB17"/>
<reference evidence="6" key="1">
    <citation type="submission" date="2022-11" db="UniProtKB">
        <authorList>
            <consortium name="WormBaseParasite"/>
        </authorList>
    </citation>
    <scope>IDENTIFICATION</scope>
</reference>
<evidence type="ECO:0000256" key="3">
    <source>
        <dbReference type="SAM" id="Phobius"/>
    </source>
</evidence>
<dbReference type="GO" id="GO:0016020">
    <property type="term" value="C:membrane"/>
    <property type="evidence" value="ECO:0007669"/>
    <property type="project" value="UniProtKB-SubCell"/>
</dbReference>
<feature type="compositionally biased region" description="Low complexity" evidence="2">
    <location>
        <begin position="244"/>
        <end position="256"/>
    </location>
</feature>
<evidence type="ECO:0000259" key="4">
    <source>
        <dbReference type="Pfam" id="PF02932"/>
    </source>
</evidence>
<feature type="region of interest" description="Disordered" evidence="2">
    <location>
        <begin position="276"/>
        <end position="307"/>
    </location>
</feature>
<dbReference type="Gene3D" id="2.70.170.10">
    <property type="entry name" value="Neurotransmitter-gated ion-channel ligand-binding domain"/>
    <property type="match status" value="1"/>
</dbReference>
<dbReference type="SUPFAM" id="SSF63712">
    <property type="entry name" value="Nicotinic receptor ligand binding domain-like"/>
    <property type="match status" value="1"/>
</dbReference>
<evidence type="ECO:0000256" key="1">
    <source>
        <dbReference type="ARBA" id="ARBA00004141"/>
    </source>
</evidence>